<reference evidence="1" key="1">
    <citation type="journal article" date="2023" name="Comput. Struct. Biotechnol. J.">
        <title>Discovery of a novel marine Bacteroidetes with a rich repertoire of carbohydrate-active enzymes.</title>
        <authorList>
            <person name="Chen B."/>
            <person name="Liu G."/>
            <person name="Chen Q."/>
            <person name="Wang H."/>
            <person name="Liu L."/>
            <person name="Tang K."/>
        </authorList>
    </citation>
    <scope>NUCLEOTIDE SEQUENCE</scope>
    <source>
        <strain evidence="1">TK19036</strain>
    </source>
</reference>
<dbReference type="GO" id="GO:0006352">
    <property type="term" value="P:DNA-templated transcription initiation"/>
    <property type="evidence" value="ECO:0007669"/>
    <property type="project" value="InterPro"/>
</dbReference>
<evidence type="ECO:0000313" key="1">
    <source>
        <dbReference type="EMBL" id="WKN35077.1"/>
    </source>
</evidence>
<dbReference type="InterPro" id="IPR013325">
    <property type="entry name" value="RNA_pol_sigma_r2"/>
</dbReference>
<reference evidence="1" key="2">
    <citation type="journal article" date="2024" name="Antonie Van Leeuwenhoek">
        <title>Roseihalotalea indica gen. nov., sp. nov., a halophilic Bacteroidetes from mesopelagic Southwest Indian Ocean with higher carbohydrate metabolic potential.</title>
        <authorList>
            <person name="Chen B."/>
            <person name="Zhang M."/>
            <person name="Lin D."/>
            <person name="Ye J."/>
            <person name="Tang K."/>
        </authorList>
    </citation>
    <scope>NUCLEOTIDE SEQUENCE</scope>
    <source>
        <strain evidence="1">TK19036</strain>
    </source>
</reference>
<protein>
    <submittedName>
        <fullName evidence="1">Sigma-70 family RNA polymerase sigma factor</fullName>
    </submittedName>
</protein>
<dbReference type="AlphaFoldDB" id="A0AA49GI08"/>
<gene>
    <name evidence="1" type="ORF">K4G66_22120</name>
</gene>
<dbReference type="SUPFAM" id="SSF88946">
    <property type="entry name" value="Sigma2 domain of RNA polymerase sigma factors"/>
    <property type="match status" value="1"/>
</dbReference>
<sequence>MTDQKIINAFQSGNERKENEAFKYINKKYKAMGISIMRNKNIPEHAQDDLYADSLIIFYQSVQKKTFEKKSKLSTFFYSICHNITSAYFRSQERNTNVIEEYYRLMDATTIYEDLLSLYEFDFPSEEKLLKEVESLGEPCLGLITGYYYYGESLRELAIKYDYKNDNTVKQAKHKCINRLKKRFNVISS</sequence>
<organism evidence="1">
    <name type="scientific">Roseihalotalea indica</name>
    <dbReference type="NCBI Taxonomy" id="2867963"/>
    <lineage>
        <taxon>Bacteria</taxon>
        <taxon>Pseudomonadati</taxon>
        <taxon>Bacteroidota</taxon>
        <taxon>Cytophagia</taxon>
        <taxon>Cytophagales</taxon>
        <taxon>Catalimonadaceae</taxon>
        <taxon>Roseihalotalea</taxon>
    </lineage>
</organism>
<dbReference type="GO" id="GO:0003700">
    <property type="term" value="F:DNA-binding transcription factor activity"/>
    <property type="evidence" value="ECO:0007669"/>
    <property type="project" value="InterPro"/>
</dbReference>
<proteinExistence type="predicted"/>
<dbReference type="Gene3D" id="1.10.1740.10">
    <property type="match status" value="1"/>
</dbReference>
<name>A0AA49GI08_9BACT</name>
<dbReference type="EMBL" id="CP120682">
    <property type="protein sequence ID" value="WKN35077.1"/>
    <property type="molecule type" value="Genomic_DNA"/>
</dbReference>
<accession>A0AA49GI08</accession>